<dbReference type="AlphaFoldDB" id="A0AAV4P9U4"/>
<evidence type="ECO:0000313" key="2">
    <source>
        <dbReference type="Proteomes" id="UP001054945"/>
    </source>
</evidence>
<dbReference type="Proteomes" id="UP001054945">
    <property type="component" value="Unassembled WGS sequence"/>
</dbReference>
<proteinExistence type="predicted"/>
<gene>
    <name evidence="1" type="ORF">CEXT_533811</name>
</gene>
<organism evidence="1 2">
    <name type="scientific">Caerostris extrusa</name>
    <name type="common">Bark spider</name>
    <name type="synonym">Caerostris bankana</name>
    <dbReference type="NCBI Taxonomy" id="172846"/>
    <lineage>
        <taxon>Eukaryota</taxon>
        <taxon>Metazoa</taxon>
        <taxon>Ecdysozoa</taxon>
        <taxon>Arthropoda</taxon>
        <taxon>Chelicerata</taxon>
        <taxon>Arachnida</taxon>
        <taxon>Araneae</taxon>
        <taxon>Araneomorphae</taxon>
        <taxon>Entelegynae</taxon>
        <taxon>Araneoidea</taxon>
        <taxon>Araneidae</taxon>
        <taxon>Caerostris</taxon>
    </lineage>
</organism>
<accession>A0AAV4P9U4</accession>
<reference evidence="1 2" key="1">
    <citation type="submission" date="2021-06" db="EMBL/GenBank/DDBJ databases">
        <title>Caerostris extrusa draft genome.</title>
        <authorList>
            <person name="Kono N."/>
            <person name="Arakawa K."/>
        </authorList>
    </citation>
    <scope>NUCLEOTIDE SEQUENCE [LARGE SCALE GENOMIC DNA]</scope>
</reference>
<protein>
    <submittedName>
        <fullName evidence="1">Uncharacterized protein</fullName>
    </submittedName>
</protein>
<dbReference type="EMBL" id="BPLR01004072">
    <property type="protein sequence ID" value="GIX91902.1"/>
    <property type="molecule type" value="Genomic_DNA"/>
</dbReference>
<comment type="caution">
    <text evidence="1">The sequence shown here is derived from an EMBL/GenBank/DDBJ whole genome shotgun (WGS) entry which is preliminary data.</text>
</comment>
<sequence length="66" mass="7574">MIEGTTSTSGRTYRSNYAEYATTEPWIDNNLWPGNGNKALTVIYSQKGFLKAKDDWVAMRYNALRH</sequence>
<evidence type="ECO:0000313" key="1">
    <source>
        <dbReference type="EMBL" id="GIX91902.1"/>
    </source>
</evidence>
<name>A0AAV4P9U4_CAEEX</name>
<keyword evidence="2" id="KW-1185">Reference proteome</keyword>